<dbReference type="EMBL" id="MEIL01000019">
    <property type="protein sequence ID" value="PIT40512.1"/>
    <property type="molecule type" value="Genomic_DNA"/>
</dbReference>
<dbReference type="AlphaFoldDB" id="A0A2N9X824"/>
<gene>
    <name evidence="1" type="ORF">BHC54_02380</name>
</gene>
<evidence type="ECO:0000313" key="2">
    <source>
        <dbReference type="Proteomes" id="UP000230202"/>
    </source>
</evidence>
<protein>
    <submittedName>
        <fullName evidence="1">Uncharacterized protein</fullName>
    </submittedName>
</protein>
<accession>A0A2N9X824</accession>
<evidence type="ECO:0000313" key="1">
    <source>
        <dbReference type="EMBL" id="PIT40512.1"/>
    </source>
</evidence>
<sequence length="1066" mass="125079">MSNNPIIQTSEIGHNIYAGANSNISIGNINIGLNDFCNDYENVILDIYNLIISNKLEQAKISLETIQKCDFLGYFEKNILKILEYKICLVKGKLDEINNDFFTTLLNDSQLSVTLKNLVKSVQIHYKLSKSENNARETYLKSEYYSGYTRAVYLQYLASEKDFNLFVQKENIDDLLEYEHYALIQCSIRLNKSEFAKIFAEKFKEKYPTENANIILALTQTICLLHETKFVHYWILDREEYFKLQKLIDKCISLSNKIEDKRIIKMSVILFALKRGEDKQLEKLANMNQYSFQKYSSEMNIDLIKKSPENINININWLNNRKTLNEEEFNQICNAIFYSEISINELNNWKDRGGQLSLPPEKQDIYEFYLMIFKLISLLEVPNLEEEDKLFSLLDELYNSYLKFWGGLNIKTINFFAFLLNKLEYSNYAQKFLQPLIPKKPWLSPVVFRFLATLLYCGQLKKFETYFSQLQENNTDYYYLYLKILKSVKLDSYEEIGKNVEYALEKFPDSISLWNIYIDNIFNMNLDVKETTAIIKTIPKSLYSDFNKNTLKFVNYVAKLDTGFAKSIFLEWFINDPYKLAVPLYNFNINLILFPNSTSFIYPSLRCSAAFKYEMGNQTYIKLIVDNCSANEYLLNAGSDFANKLMKVEINQEFEFDFNTYKVLEKMDPYLAASEISNIIRNKISNYQDGIFQIKVEDSPEGFNKFIEQFLSNNTVMNDKKLNTYSLSLNIELNRNKLIKNTIWNAYSLLLNKEHNKHLIFYNKGFDKINKIVIDILSVVYFAVTGLCYGLFRTGIKVFITKETQSELQQWIEKNYRKSIYLSDEENNRLSENLNYFLNSSELLNPKIFDMPDSLSGLHHFTDSSHYSSVETSISNFVPLFCLDYFLCATYETLDIPLANVNLLISESLKHTPMTMRFHAIYLAKYNLNAFLMVDDIYYLCQNNDEKLKYAVILIKNFHNIFDVNKLTFLTYCCVCSIKNALLQLTVTQYIEDIIYTCCNIAINELVYKSREERIAQLIYSVFLELNHQERQFVGVYFDRFIFGHFLNIKGIEQCVKKINGNQSKL</sequence>
<keyword evidence="2" id="KW-1185">Reference proteome</keyword>
<name>A0A2N9X824_9NEIS</name>
<organism evidence="1 2">
    <name type="scientific">Snodgrassella alvi</name>
    <dbReference type="NCBI Taxonomy" id="1196083"/>
    <lineage>
        <taxon>Bacteria</taxon>
        <taxon>Pseudomonadati</taxon>
        <taxon>Pseudomonadota</taxon>
        <taxon>Betaproteobacteria</taxon>
        <taxon>Neisseriales</taxon>
        <taxon>Neisseriaceae</taxon>
        <taxon>Snodgrassella</taxon>
    </lineage>
</organism>
<dbReference type="Proteomes" id="UP000230202">
    <property type="component" value="Unassembled WGS sequence"/>
</dbReference>
<reference evidence="1" key="1">
    <citation type="journal article" date="2017" name="MBio">
        <title>Type VI secretion-mediated competition in the bee gut microbiome.</title>
        <authorList>
            <person name="Steele M.I."/>
            <person name="Kwong W.K."/>
            <person name="Powell J.E."/>
            <person name="Whiteley M."/>
            <person name="Moran N.A."/>
        </authorList>
    </citation>
    <scope>NUCLEOTIDE SEQUENCE [LARGE SCALE GENOMIC DNA]</scope>
    <source>
        <strain evidence="1">WkB273</strain>
    </source>
</reference>
<dbReference type="RefSeq" id="WP_100151648.1">
    <property type="nucleotide sequence ID" value="NZ_MEIL01000019.1"/>
</dbReference>
<proteinExistence type="predicted"/>
<comment type="caution">
    <text evidence="1">The sequence shown here is derived from an EMBL/GenBank/DDBJ whole genome shotgun (WGS) entry which is preliminary data.</text>
</comment>